<dbReference type="OrthoDB" id="361383at2759"/>
<dbReference type="PANTHER" id="PTHR12934:SF11">
    <property type="entry name" value="LARGE RIBOSOMAL SUBUNIT PROTEIN UL15M"/>
    <property type="match status" value="1"/>
</dbReference>
<dbReference type="PANTHER" id="PTHR12934">
    <property type="entry name" value="50S RIBOSOMAL PROTEIN L15"/>
    <property type="match status" value="1"/>
</dbReference>
<evidence type="ECO:0000256" key="1">
    <source>
        <dbReference type="ARBA" id="ARBA00007320"/>
    </source>
</evidence>
<evidence type="ECO:0000259" key="4">
    <source>
        <dbReference type="Pfam" id="PF00828"/>
    </source>
</evidence>
<keyword evidence="3" id="KW-0687">Ribonucleoprotein</keyword>
<dbReference type="InterPro" id="IPR005749">
    <property type="entry name" value="Ribosomal_uL15_bac-type"/>
</dbReference>
<sequence>MMQRTLPLARFNLYGSLKEYVGFEYHPATAMFPLLHSNNLLAKSRNNWQDFEGRKAFDEDHSLPVVGTKLNEMTENHRFSSFDMHLNPQLTDSVSSLRPTEEYVGMRSGHFMNHFGWTKIGGSWRYGRSYNDKRNQYALGTWQERKMTPRFMLAPRVSQSGPGARYEGKLRYSSVPLAKLVWAFDSGRLNKNEVITAYHLLQSGVVAKRECVWPGFAITCGSVQSLPYPVHFELQSATPRAIKLIEEAGGSFTAGYLTGEGMLQELEPEQFPLFVDQDLPQRAHIESNAANPKKRGFLSRWYEDEAKYAHPDAGRRMAHYVKPPQDRDFPTTIEELDIVKHQQKWHLNQSGTGTVLPWHSMNTHDQLRRSAGAL</sequence>
<comment type="similarity">
    <text evidence="1">Belongs to the universal ribosomal protein uL15 family.</text>
</comment>
<dbReference type="SUPFAM" id="SSF52080">
    <property type="entry name" value="Ribosomal proteins L15p and L18e"/>
    <property type="match status" value="1"/>
</dbReference>
<dbReference type="GO" id="GO:0005762">
    <property type="term" value="C:mitochondrial large ribosomal subunit"/>
    <property type="evidence" value="ECO:0007669"/>
    <property type="project" value="TreeGrafter"/>
</dbReference>
<evidence type="ECO:0000256" key="2">
    <source>
        <dbReference type="ARBA" id="ARBA00022980"/>
    </source>
</evidence>
<gene>
    <name evidence="5" type="ORF">BSAL_32785</name>
</gene>
<dbReference type="OMA" id="QNVPFHF"/>
<dbReference type="GO" id="GO:0006412">
    <property type="term" value="P:translation"/>
    <property type="evidence" value="ECO:0007669"/>
    <property type="project" value="InterPro"/>
</dbReference>
<keyword evidence="6" id="KW-1185">Reference proteome</keyword>
<proteinExistence type="inferred from homology"/>
<dbReference type="InterPro" id="IPR021131">
    <property type="entry name" value="Ribosomal_uL15/eL18"/>
</dbReference>
<evidence type="ECO:0000313" key="6">
    <source>
        <dbReference type="Proteomes" id="UP000051952"/>
    </source>
</evidence>
<dbReference type="InterPro" id="IPR036227">
    <property type="entry name" value="Ribosomal_uL15/eL18_sf"/>
</dbReference>
<protein>
    <recommendedName>
        <fullName evidence="4">Large ribosomal subunit protein uL15/eL18 domain-containing protein</fullName>
    </recommendedName>
</protein>
<dbReference type="AlphaFoldDB" id="A0A0S4JQJ9"/>
<keyword evidence="2" id="KW-0689">Ribosomal protein</keyword>
<organism evidence="5 6">
    <name type="scientific">Bodo saltans</name>
    <name type="common">Flagellated protozoan</name>
    <dbReference type="NCBI Taxonomy" id="75058"/>
    <lineage>
        <taxon>Eukaryota</taxon>
        <taxon>Discoba</taxon>
        <taxon>Euglenozoa</taxon>
        <taxon>Kinetoplastea</taxon>
        <taxon>Metakinetoplastina</taxon>
        <taxon>Eubodonida</taxon>
        <taxon>Bodonidae</taxon>
        <taxon>Bodo</taxon>
    </lineage>
</organism>
<dbReference type="GO" id="GO:0003735">
    <property type="term" value="F:structural constituent of ribosome"/>
    <property type="evidence" value="ECO:0007669"/>
    <property type="project" value="InterPro"/>
</dbReference>
<evidence type="ECO:0000256" key="3">
    <source>
        <dbReference type="ARBA" id="ARBA00023274"/>
    </source>
</evidence>
<feature type="domain" description="Large ribosomal subunit protein uL15/eL18" evidence="4">
    <location>
        <begin position="175"/>
        <end position="253"/>
    </location>
</feature>
<dbReference type="EMBL" id="CYKH01001941">
    <property type="protein sequence ID" value="CUG91578.1"/>
    <property type="molecule type" value="Genomic_DNA"/>
</dbReference>
<dbReference type="Pfam" id="PF00828">
    <property type="entry name" value="Ribosomal_L27A"/>
    <property type="match status" value="1"/>
</dbReference>
<dbReference type="Proteomes" id="UP000051952">
    <property type="component" value="Unassembled WGS sequence"/>
</dbReference>
<accession>A0A0S4JQJ9</accession>
<name>A0A0S4JQJ9_BODSA</name>
<dbReference type="VEuPathDB" id="TriTrypDB:BSAL_32785"/>
<evidence type="ECO:0000313" key="5">
    <source>
        <dbReference type="EMBL" id="CUG91578.1"/>
    </source>
</evidence>
<reference evidence="6" key="1">
    <citation type="submission" date="2015-09" db="EMBL/GenBank/DDBJ databases">
        <authorList>
            <consortium name="Pathogen Informatics"/>
        </authorList>
    </citation>
    <scope>NUCLEOTIDE SEQUENCE [LARGE SCALE GENOMIC DNA]</scope>
    <source>
        <strain evidence="6">Lake Konstanz</strain>
    </source>
</reference>